<comment type="catalytic activity">
    <reaction evidence="9">
        <text>N-terminal S-1,2-diacyl-sn-glyceryl-L-cysteinyl-[lipoprotein] + a glycerophospholipid = N-acyl-S-1,2-diacyl-sn-glyceryl-L-cysteinyl-[lipoprotein] + a 2-acyl-sn-glycero-3-phospholipid + H(+)</text>
        <dbReference type="Rhea" id="RHEA:48228"/>
        <dbReference type="Rhea" id="RHEA-COMP:14681"/>
        <dbReference type="Rhea" id="RHEA-COMP:14684"/>
        <dbReference type="ChEBI" id="CHEBI:15378"/>
        <dbReference type="ChEBI" id="CHEBI:136912"/>
        <dbReference type="ChEBI" id="CHEBI:140656"/>
        <dbReference type="ChEBI" id="CHEBI:140657"/>
        <dbReference type="ChEBI" id="CHEBI:140660"/>
        <dbReference type="EC" id="2.3.1.269"/>
    </reaction>
</comment>
<name>A0ABS9BDX2_9BACT</name>
<dbReference type="PANTHER" id="PTHR38686">
    <property type="entry name" value="APOLIPOPROTEIN N-ACYLTRANSFERASE"/>
    <property type="match status" value="1"/>
</dbReference>
<evidence type="ECO:0000256" key="4">
    <source>
        <dbReference type="ARBA" id="ARBA00022679"/>
    </source>
</evidence>
<keyword evidence="3 9" id="KW-1003">Cell membrane</keyword>
<dbReference type="CDD" id="cd07571">
    <property type="entry name" value="ALP_N-acyl_transferase"/>
    <property type="match status" value="1"/>
</dbReference>
<keyword evidence="4 9" id="KW-0808">Transferase</keyword>
<dbReference type="NCBIfam" id="TIGR00546">
    <property type="entry name" value="lnt"/>
    <property type="match status" value="1"/>
</dbReference>
<proteinExistence type="inferred from homology"/>
<dbReference type="Pfam" id="PF20154">
    <property type="entry name" value="LNT_N"/>
    <property type="match status" value="1"/>
</dbReference>
<keyword evidence="6 9" id="KW-1133">Transmembrane helix</keyword>
<dbReference type="RefSeq" id="WP_234864443.1">
    <property type="nucleotide sequence ID" value="NZ_JAKEVY010000001.1"/>
</dbReference>
<gene>
    <name evidence="9 11" type="primary">lnt</name>
    <name evidence="11" type="ORF">L0U88_04635</name>
</gene>
<evidence type="ECO:0000256" key="5">
    <source>
        <dbReference type="ARBA" id="ARBA00022692"/>
    </source>
</evidence>
<evidence type="ECO:0000256" key="9">
    <source>
        <dbReference type="HAMAP-Rule" id="MF_01148"/>
    </source>
</evidence>
<evidence type="ECO:0000256" key="3">
    <source>
        <dbReference type="ARBA" id="ARBA00022475"/>
    </source>
</evidence>
<evidence type="ECO:0000256" key="2">
    <source>
        <dbReference type="ARBA" id="ARBA00010065"/>
    </source>
</evidence>
<feature type="transmembrane region" description="Helical" evidence="9">
    <location>
        <begin position="76"/>
        <end position="96"/>
    </location>
</feature>
<dbReference type="InterPro" id="IPR004563">
    <property type="entry name" value="Apolipo_AcylTrfase"/>
</dbReference>
<feature type="transmembrane region" description="Helical" evidence="9">
    <location>
        <begin position="188"/>
        <end position="208"/>
    </location>
</feature>
<feature type="transmembrane region" description="Helical" evidence="9">
    <location>
        <begin position="20"/>
        <end position="41"/>
    </location>
</feature>
<reference evidence="11 12" key="1">
    <citation type="submission" date="2022-01" db="EMBL/GenBank/DDBJ databases">
        <title>Flavihumibacter sp. nov., isolated from sediment of a river.</title>
        <authorList>
            <person name="Liu H."/>
        </authorList>
    </citation>
    <scope>NUCLEOTIDE SEQUENCE [LARGE SCALE GENOMIC DNA]</scope>
    <source>
        <strain evidence="11 12">RY-1</strain>
    </source>
</reference>
<dbReference type="PROSITE" id="PS50263">
    <property type="entry name" value="CN_HYDROLASE"/>
    <property type="match status" value="1"/>
</dbReference>
<protein>
    <recommendedName>
        <fullName evidence="9">Apolipoprotein N-acyltransferase</fullName>
        <shortName evidence="9">ALP N-acyltransferase</shortName>
        <ecNumber evidence="9">2.3.1.269</ecNumber>
    </recommendedName>
</protein>
<dbReference type="InterPro" id="IPR045378">
    <property type="entry name" value="LNT_N"/>
</dbReference>
<dbReference type="Proteomes" id="UP001200145">
    <property type="component" value="Unassembled WGS sequence"/>
</dbReference>
<evidence type="ECO:0000313" key="11">
    <source>
        <dbReference type="EMBL" id="MCF1713916.1"/>
    </source>
</evidence>
<evidence type="ECO:0000259" key="10">
    <source>
        <dbReference type="PROSITE" id="PS50263"/>
    </source>
</evidence>
<sequence length="536" mass="60570">MKKFHPFLLSVASGLLLAAAWPPMPTTLLIFIAFVPLFYLLEQGPSRFAFVAWSFLSMLIWNSVTTWWIWNSTDVGAIGAIIANSAFMSLPWLAFYNVHQRLGAKLSYWAFLACWMTFEYIHLNWELSWPWLTLGNVFANTTNWIQWYEFTGTSGGTLWVLLVNILFFRKLIQLPHASRPQLKPAGSLLLIAIGVPVAISFAVKNFTLSKKELATTNQKNTVVVQPNIDPYAKFFPGTQEQQLKQLIRLSEAAIDSQTALVVWPETAINSPNGLDEARLRQNSSLEPIWNFLSRHPKIRLLSGIEAYGFLPEDTESPYARPIPGSNLKYEAYNSAALLDSSGILSRYHKSKLVPGVETLPSFLRFLDKWFEQFGGTTGGYAKQEERTVLVDQNSGLAIAPAICYESIYGDFMTGFFRNKANLMVIITNDGWWGNTAGHKQHLAYARLRAIETRRWVVRSANTGISAFIDPYGTIVQQQGWDTSATIKQPVQPLEKQTLFVRFGDWISWIMVVLAILLVSWSSIVFLTRKKTSKTTT</sequence>
<evidence type="ECO:0000256" key="8">
    <source>
        <dbReference type="ARBA" id="ARBA00023315"/>
    </source>
</evidence>
<keyword evidence="12" id="KW-1185">Reference proteome</keyword>
<accession>A0ABS9BDX2</accession>
<feature type="domain" description="CN hydrolase" evidence="10">
    <location>
        <begin position="224"/>
        <end position="492"/>
    </location>
</feature>
<evidence type="ECO:0000313" key="12">
    <source>
        <dbReference type="Proteomes" id="UP001200145"/>
    </source>
</evidence>
<feature type="transmembrane region" description="Helical" evidence="9">
    <location>
        <begin position="48"/>
        <end position="70"/>
    </location>
</feature>
<evidence type="ECO:0000256" key="6">
    <source>
        <dbReference type="ARBA" id="ARBA00022989"/>
    </source>
</evidence>
<dbReference type="SUPFAM" id="SSF56317">
    <property type="entry name" value="Carbon-nitrogen hydrolase"/>
    <property type="match status" value="1"/>
</dbReference>
<evidence type="ECO:0000256" key="7">
    <source>
        <dbReference type="ARBA" id="ARBA00023136"/>
    </source>
</evidence>
<keyword evidence="8 9" id="KW-0012">Acyltransferase</keyword>
<keyword evidence="7 9" id="KW-0472">Membrane</keyword>
<feature type="transmembrane region" description="Helical" evidence="9">
    <location>
        <begin position="145"/>
        <end position="167"/>
    </location>
</feature>
<organism evidence="11 12">
    <name type="scientific">Flavihumibacter fluminis</name>
    <dbReference type="NCBI Taxonomy" id="2909236"/>
    <lineage>
        <taxon>Bacteria</taxon>
        <taxon>Pseudomonadati</taxon>
        <taxon>Bacteroidota</taxon>
        <taxon>Chitinophagia</taxon>
        <taxon>Chitinophagales</taxon>
        <taxon>Chitinophagaceae</taxon>
        <taxon>Flavihumibacter</taxon>
    </lineage>
</organism>
<evidence type="ECO:0000256" key="1">
    <source>
        <dbReference type="ARBA" id="ARBA00004651"/>
    </source>
</evidence>
<dbReference type="EC" id="2.3.1.269" evidence="9"/>
<keyword evidence="5 9" id="KW-0812">Transmembrane</keyword>
<dbReference type="EMBL" id="JAKEVY010000001">
    <property type="protein sequence ID" value="MCF1713916.1"/>
    <property type="molecule type" value="Genomic_DNA"/>
</dbReference>
<comment type="function">
    <text evidence="9">Catalyzes the phospholipid dependent N-acylation of the N-terminal cysteine of apolipoprotein, the last step in lipoprotein maturation.</text>
</comment>
<comment type="pathway">
    <text evidence="9">Protein modification; lipoprotein biosynthesis (N-acyl transfer).</text>
</comment>
<comment type="caution">
    <text evidence="11">The sequence shown here is derived from an EMBL/GenBank/DDBJ whole genome shotgun (WGS) entry which is preliminary data.</text>
</comment>
<comment type="subcellular location">
    <subcellularLocation>
        <location evidence="1 9">Cell membrane</location>
        <topology evidence="1 9">Multi-pass membrane protein</topology>
    </subcellularLocation>
</comment>
<dbReference type="InterPro" id="IPR003010">
    <property type="entry name" value="C-N_Hydrolase"/>
</dbReference>
<dbReference type="Pfam" id="PF00795">
    <property type="entry name" value="CN_hydrolase"/>
    <property type="match status" value="1"/>
</dbReference>
<dbReference type="HAMAP" id="MF_01148">
    <property type="entry name" value="Lnt"/>
    <property type="match status" value="1"/>
</dbReference>
<feature type="transmembrane region" description="Helical" evidence="9">
    <location>
        <begin position="505"/>
        <end position="526"/>
    </location>
</feature>
<dbReference type="InterPro" id="IPR036526">
    <property type="entry name" value="C-N_Hydrolase_sf"/>
</dbReference>
<dbReference type="Gene3D" id="3.60.110.10">
    <property type="entry name" value="Carbon-nitrogen hydrolase"/>
    <property type="match status" value="1"/>
</dbReference>
<feature type="transmembrane region" description="Helical" evidence="9">
    <location>
        <begin position="108"/>
        <end position="125"/>
    </location>
</feature>
<comment type="similarity">
    <text evidence="2 9">Belongs to the CN hydrolase family. Apolipoprotein N-acyltransferase subfamily.</text>
</comment>
<dbReference type="PANTHER" id="PTHR38686:SF1">
    <property type="entry name" value="APOLIPOPROTEIN N-ACYLTRANSFERASE"/>
    <property type="match status" value="1"/>
</dbReference>